<dbReference type="InterPro" id="IPR000742">
    <property type="entry name" value="EGF"/>
</dbReference>
<dbReference type="PANTHER" id="PTHR47460">
    <property type="entry name" value="SERINE/THREONINE-PROTEIN KINASE-LIKE PROTEIN ACR4"/>
    <property type="match status" value="1"/>
</dbReference>
<keyword evidence="8" id="KW-1015">Disulfide bond</keyword>
<dbReference type="RefSeq" id="XP_008866301.1">
    <property type="nucleotide sequence ID" value="XM_008868079.1"/>
</dbReference>
<dbReference type="SMART" id="SM00179">
    <property type="entry name" value="EGF_CA"/>
    <property type="match status" value="5"/>
</dbReference>
<keyword evidence="6" id="KW-1133">Transmembrane helix</keyword>
<feature type="domain" description="EGF-like calcium-binding" evidence="13">
    <location>
        <begin position="1478"/>
        <end position="1512"/>
    </location>
</feature>
<dbReference type="PANTHER" id="PTHR47460:SF1">
    <property type="entry name" value="SERINE_THREONINE-PROTEIN KINASE-LIKE PROTEIN ACR4"/>
    <property type="match status" value="1"/>
</dbReference>
<evidence type="ECO:0000256" key="7">
    <source>
        <dbReference type="ARBA" id="ARBA00023136"/>
    </source>
</evidence>
<dbReference type="EMBL" id="KI913957">
    <property type="protein sequence ID" value="ETW04863.1"/>
    <property type="molecule type" value="Genomic_DNA"/>
</dbReference>
<protein>
    <recommendedName>
        <fullName evidence="2">non-specific serine/threonine protein kinase</fullName>
        <ecNumber evidence="2">2.7.11.1</ecNumber>
    </recommendedName>
</protein>
<keyword evidence="10" id="KW-0325">Glycoprotein</keyword>
<feature type="domain" description="EGF-like calcium-binding" evidence="13">
    <location>
        <begin position="1829"/>
        <end position="1868"/>
    </location>
</feature>
<dbReference type="STRING" id="157072.A0A024UGW5"/>
<dbReference type="InterPro" id="IPR001881">
    <property type="entry name" value="EGF-like_Ca-bd_dom"/>
</dbReference>
<evidence type="ECO:0000256" key="1">
    <source>
        <dbReference type="ARBA" id="ARBA00004479"/>
    </source>
</evidence>
<name>A0A024UGW5_9STRA</name>
<dbReference type="SUPFAM" id="SSF57196">
    <property type="entry name" value="EGF/Laminin"/>
    <property type="match status" value="5"/>
</dbReference>
<feature type="domain" description="EGF-like" evidence="14">
    <location>
        <begin position="1642"/>
        <end position="1679"/>
    </location>
</feature>
<dbReference type="Pfam" id="PF13540">
    <property type="entry name" value="RCC1_2"/>
    <property type="match status" value="3"/>
</dbReference>
<reference evidence="15" key="1">
    <citation type="submission" date="2013-12" db="EMBL/GenBank/DDBJ databases">
        <title>The Genome Sequence of Aphanomyces invadans NJM9701.</title>
        <authorList>
            <consortium name="The Broad Institute Genomics Platform"/>
            <person name="Russ C."/>
            <person name="Tyler B."/>
            <person name="van West P."/>
            <person name="Dieguez-Uribeondo J."/>
            <person name="Young S.K."/>
            <person name="Zeng Q."/>
            <person name="Gargeya S."/>
            <person name="Fitzgerald M."/>
            <person name="Abouelleil A."/>
            <person name="Alvarado L."/>
            <person name="Chapman S.B."/>
            <person name="Gainer-Dewar J."/>
            <person name="Goldberg J."/>
            <person name="Griggs A."/>
            <person name="Gujja S."/>
            <person name="Hansen M."/>
            <person name="Howarth C."/>
            <person name="Imamovic A."/>
            <person name="Ireland A."/>
            <person name="Larimer J."/>
            <person name="McCowan C."/>
            <person name="Murphy C."/>
            <person name="Pearson M."/>
            <person name="Poon T.W."/>
            <person name="Priest M."/>
            <person name="Roberts A."/>
            <person name="Saif S."/>
            <person name="Shea T."/>
            <person name="Sykes S."/>
            <person name="Wortman J."/>
            <person name="Nusbaum C."/>
            <person name="Birren B."/>
        </authorList>
    </citation>
    <scope>NUCLEOTIDE SEQUENCE [LARGE SCALE GENOMIC DNA]</scope>
    <source>
        <strain evidence="15">NJM9701</strain>
    </source>
</reference>
<keyword evidence="9" id="KW-0675">Receptor</keyword>
<dbReference type="GO" id="GO:0005509">
    <property type="term" value="F:calcium ion binding"/>
    <property type="evidence" value="ECO:0007669"/>
    <property type="project" value="InterPro"/>
</dbReference>
<feature type="domain" description="EGF-like calcium-binding" evidence="13">
    <location>
        <begin position="1092"/>
        <end position="1135"/>
    </location>
</feature>
<dbReference type="GO" id="GO:0004674">
    <property type="term" value="F:protein serine/threonine kinase activity"/>
    <property type="evidence" value="ECO:0007669"/>
    <property type="project" value="UniProtKB-KW"/>
</dbReference>
<dbReference type="Pfam" id="PF07645">
    <property type="entry name" value="EGF_CA"/>
    <property type="match status" value="2"/>
</dbReference>
<evidence type="ECO:0000256" key="6">
    <source>
        <dbReference type="ARBA" id="ARBA00022989"/>
    </source>
</evidence>
<evidence type="ECO:0000256" key="8">
    <source>
        <dbReference type="ARBA" id="ARBA00023157"/>
    </source>
</evidence>
<dbReference type="EC" id="2.7.11.1" evidence="2"/>
<evidence type="ECO:0000259" key="13">
    <source>
        <dbReference type="SMART" id="SM00179"/>
    </source>
</evidence>
<evidence type="ECO:0000256" key="5">
    <source>
        <dbReference type="ARBA" id="ARBA00022729"/>
    </source>
</evidence>
<dbReference type="GeneID" id="20081033"/>
<feature type="domain" description="EGF-like" evidence="14">
    <location>
        <begin position="1297"/>
        <end position="1335"/>
    </location>
</feature>
<comment type="catalytic activity">
    <reaction evidence="11">
        <text>L-threonyl-[protein] + ATP = O-phospho-L-threonyl-[protein] + ADP + H(+)</text>
        <dbReference type="Rhea" id="RHEA:46608"/>
        <dbReference type="Rhea" id="RHEA-COMP:11060"/>
        <dbReference type="Rhea" id="RHEA-COMP:11605"/>
        <dbReference type="ChEBI" id="CHEBI:15378"/>
        <dbReference type="ChEBI" id="CHEBI:30013"/>
        <dbReference type="ChEBI" id="CHEBI:30616"/>
        <dbReference type="ChEBI" id="CHEBI:61977"/>
        <dbReference type="ChEBI" id="CHEBI:456216"/>
        <dbReference type="EC" id="2.7.11.1"/>
    </reaction>
</comment>
<evidence type="ECO:0000256" key="10">
    <source>
        <dbReference type="ARBA" id="ARBA00023180"/>
    </source>
</evidence>
<dbReference type="SMART" id="SM00181">
    <property type="entry name" value="EGF"/>
    <property type="match status" value="6"/>
</dbReference>
<feature type="domain" description="EGF-like calcium-binding" evidence="13">
    <location>
        <begin position="939"/>
        <end position="979"/>
    </location>
</feature>
<feature type="domain" description="EGF-like" evidence="14">
    <location>
        <begin position="942"/>
        <end position="979"/>
    </location>
</feature>
<dbReference type="InterPro" id="IPR018097">
    <property type="entry name" value="EGF_Ca-bd_CS"/>
</dbReference>
<keyword evidence="7" id="KW-0472">Membrane</keyword>
<dbReference type="Gene3D" id="2.130.10.30">
    <property type="entry name" value="Regulator of chromosome condensation 1/beta-lactamase-inhibitor protein II"/>
    <property type="match status" value="3"/>
</dbReference>
<evidence type="ECO:0000256" key="2">
    <source>
        <dbReference type="ARBA" id="ARBA00012513"/>
    </source>
</evidence>
<keyword evidence="4" id="KW-0812">Transmembrane</keyword>
<dbReference type="PROSITE" id="PS01187">
    <property type="entry name" value="EGF_CA"/>
    <property type="match status" value="1"/>
</dbReference>
<evidence type="ECO:0000256" key="12">
    <source>
        <dbReference type="ARBA" id="ARBA00048679"/>
    </source>
</evidence>
<dbReference type="InterPro" id="IPR049883">
    <property type="entry name" value="NOTCH1_EGF-like"/>
</dbReference>
<evidence type="ECO:0000256" key="11">
    <source>
        <dbReference type="ARBA" id="ARBA00047899"/>
    </source>
</evidence>
<evidence type="ECO:0000259" key="14">
    <source>
        <dbReference type="SMART" id="SM00181"/>
    </source>
</evidence>
<evidence type="ECO:0000256" key="3">
    <source>
        <dbReference type="ARBA" id="ARBA00022536"/>
    </source>
</evidence>
<dbReference type="Gene3D" id="2.10.25.10">
    <property type="entry name" value="Laminin"/>
    <property type="match status" value="5"/>
</dbReference>
<comment type="subcellular location">
    <subcellularLocation>
        <location evidence="1">Membrane</location>
        <topology evidence="1">Single-pass type I membrane protein</topology>
    </subcellularLocation>
</comment>
<keyword evidence="5" id="KW-0732">Signal</keyword>
<dbReference type="InterPro" id="IPR009091">
    <property type="entry name" value="RCC1/BLIP-II"/>
</dbReference>
<feature type="domain" description="EGF-like" evidence="14">
    <location>
        <begin position="1477"/>
        <end position="1512"/>
    </location>
</feature>
<gene>
    <name evidence="15" type="ORF">H310_03983</name>
</gene>
<evidence type="ECO:0000256" key="9">
    <source>
        <dbReference type="ARBA" id="ARBA00023170"/>
    </source>
</evidence>
<accession>A0A024UGW5</accession>
<dbReference type="OrthoDB" id="61110at2759"/>
<keyword evidence="3" id="KW-0245">EGF-like domain</keyword>
<organism evidence="15">
    <name type="scientific">Aphanomyces invadans</name>
    <dbReference type="NCBI Taxonomy" id="157072"/>
    <lineage>
        <taxon>Eukaryota</taxon>
        <taxon>Sar</taxon>
        <taxon>Stramenopiles</taxon>
        <taxon>Oomycota</taxon>
        <taxon>Saprolegniomycetes</taxon>
        <taxon>Saprolegniales</taxon>
        <taxon>Verrucalvaceae</taxon>
        <taxon>Aphanomyces</taxon>
    </lineage>
</organism>
<feature type="domain" description="EGF-like calcium-binding" evidence="13">
    <location>
        <begin position="1298"/>
        <end position="1335"/>
    </location>
</feature>
<dbReference type="VEuPathDB" id="FungiDB:H310_03983"/>
<feature type="domain" description="EGF-like" evidence="14">
    <location>
        <begin position="1095"/>
        <end position="1135"/>
    </location>
</feature>
<feature type="domain" description="EGF-like" evidence="14">
    <location>
        <begin position="1832"/>
        <end position="1868"/>
    </location>
</feature>
<comment type="catalytic activity">
    <reaction evidence="12">
        <text>L-seryl-[protein] + ATP = O-phospho-L-seryl-[protein] + ADP + H(+)</text>
        <dbReference type="Rhea" id="RHEA:17989"/>
        <dbReference type="Rhea" id="RHEA-COMP:9863"/>
        <dbReference type="Rhea" id="RHEA-COMP:11604"/>
        <dbReference type="ChEBI" id="CHEBI:15378"/>
        <dbReference type="ChEBI" id="CHEBI:29999"/>
        <dbReference type="ChEBI" id="CHEBI:30616"/>
        <dbReference type="ChEBI" id="CHEBI:83421"/>
        <dbReference type="ChEBI" id="CHEBI:456216"/>
        <dbReference type="EC" id="2.7.11.1"/>
    </reaction>
</comment>
<sequence>MTKASRSSSSVVAIAATLSTTASLLWLYTTTPVGTHNTNDDLDYPRHRDLSCPEVTAHITSDWYAGSRIALKLSHSVDDASLELHTTNWAKVSSGYMLHVEPMSLDSTAFLANTLGSASTYDLVVDKQKWNAPVGVTAVRVHLPSQSCSYAVTPPSRSSFDGRILAEANDTKSIANSSLAPLPCSWTQARPFSIGFNHLCAINPLNAMSCWGLNSFGQATVSPATSFVQVSAYDYHTCAINATGFPMCWGANYTARANAPGSVVTPPVEPFASISAGALHACGITITGALRCWGANDFNQSSPPAGQYLSVSTGFRHACAVSFPDQRLACWGNCDNGECDPPNATAKYTQVSAGDRYTCAVTVANNASCWGRDLPTMNYTVVPPGQYSFVGTARAGAFSCGLLLNGSAVCWGDRIAYMGLTPSVNFTRLALGTRQVCGVTAINPVSSTGGNLLCYGVLSSMAPAVGFRPKSTGYCIRNTSTLDDSLQTTADSDAFNATFSNATWSGGDVITFPPPPEDDLGAGLNLTSYQFRKVAAAGNKFSCGVASTGQAVCWGSTNLGGAASTITNAVDITASLVYDLMCALRVTGSVTCSSLAIDTTGNFISGAFAAPRDAFVMVSSKGMHTCSLKTTGRIKCWGFNDDRQLNVPDLTYLYVAAGGFHTCAITSRYETLCWGRDSVGQVSRVPVGIKHRFVSCGHQFCCAIRLNDMVDCWGSNDFGESRPPTNVPVLQIAAGWAHTCAVTVTWGLRCWGDNSLGQAVPPAGMFYHVSAGTTHSCATAVNGSVVCWGDVVRNQLTPTAAMALPNTALTTDEMVEATHRNNSRSRMTCSNLSWGIAYSSNLCANPKTFSGCVPPSTYAGAVARCRDLGGRVPTVAESRAGWLKAALCDFSDGWTWTSTTCLMTSGQSGFIIVSDSTQAQSCVLDTMSTAFPICISEREFTSCSLSSRCSQVCVGQAESQYACTCDAGFTLGSDGMSCFPTVLLRSASTCKQLNRPMLSSSPICSLSTGCTHRMTYADARTYCRARGTRLPLRQEVVGKADFPFACARDVAIWTNTACANGFNPGFIATTGESEACRATTELATVVCVADPDIDECELGMHTCTEKCWNTEGSYTCTCDDARTLVAVATGGATCQQPPSSADNTMEAITSAQGDTVVAPATPPRQATSARSCRQLQWTDLQTDRAICSSSRTTPGNPPCPGAVNYTVALQYCANRGARLPLLSELRSSLDVLVRSNECGYGQQLVWTSTSCSRDQQPTIGVAAAGGGPQLLDKVMCLTTSTQTAFPVCVADKMVVGSCAAVGNAMCSEGCVDLADGFRCECGPSQRLDADGVTCTNVPPTTSPFACDGIPLPWTFSDQNNATVPCARSFGTTPSACSGRLTFAQAQTWCGSLGGRLPTASEVAADVTLGSGCKYDYSEVWTSTPCFDSTGQVQGAVTSGGSSIGLSFAPPSCSSRSSALSTAFVRCVRDRGATTSRRCTPNSCSQLCINQGFGYACTCYDGFRLQPDGKTCSPAQLAPPSTGTCTRLNWNTVSANSTCAKIEGNCAGKARVPMALANASCTQQGARLPTLAEVMQGATIASTCGETRIWTSTRCMFVQDGLSEPAMTDGWITVTSSRKHPVCVPANASYTPACIADATPLPICLDKCFQDQQCLVVAGTNVTSCVCNPGLAIDSTGACQPSISALSTATCSDLSWGVDSKSGLCASQRLGAIAPDWIASYLQLLSKSVQNGLRLCLPPSSWTAAAAQCDAQSSRLPTLFEIRAGLWSAYSCSTFSGQRVWTSTPCRNSTTGAMGYIATGLSSSSWGVNKEICLSPASSFAMVQCAADSAVDPCTAGMHTCAHMCISQGGAFACACNDGFRLGENGSCSPAVSVRTPATCAGLQWPRRAGMSICTSGLVARVLYDGNGTEVVNPSLPYVREVWTCSGAVTYDAAVALCDNLRARLPTMSELFSNSVASAGCADNVDVWTQTTCRPSGGGDRNAVHRVKGAGATSLLHAFPRSCVATTAVSGTSPVLAHVRCVANV</sequence>
<proteinExistence type="predicted"/>
<dbReference type="GO" id="GO:0016020">
    <property type="term" value="C:membrane"/>
    <property type="evidence" value="ECO:0007669"/>
    <property type="project" value="UniProtKB-SubCell"/>
</dbReference>
<evidence type="ECO:0000313" key="15">
    <source>
        <dbReference type="EMBL" id="ETW04863.1"/>
    </source>
</evidence>
<dbReference type="CDD" id="cd00054">
    <property type="entry name" value="EGF_CA"/>
    <property type="match status" value="1"/>
</dbReference>
<dbReference type="SUPFAM" id="SSF50985">
    <property type="entry name" value="RCC1/BLIP-II"/>
    <property type="match status" value="2"/>
</dbReference>
<evidence type="ECO:0000256" key="4">
    <source>
        <dbReference type="ARBA" id="ARBA00022692"/>
    </source>
</evidence>
<dbReference type="eggNOG" id="KOG1187">
    <property type="taxonomic scope" value="Eukaryota"/>
</dbReference>